<protein>
    <recommendedName>
        <fullName evidence="3">SPOR domain-containing protein</fullName>
    </recommendedName>
</protein>
<evidence type="ECO:0000259" key="3">
    <source>
        <dbReference type="PROSITE" id="PS51724"/>
    </source>
</evidence>
<feature type="compositionally biased region" description="Low complexity" evidence="1">
    <location>
        <begin position="228"/>
        <end position="249"/>
    </location>
</feature>
<dbReference type="InterPro" id="IPR007730">
    <property type="entry name" value="SPOR-like_dom"/>
</dbReference>
<keyword evidence="2" id="KW-1133">Transmembrane helix</keyword>
<evidence type="ECO:0000256" key="1">
    <source>
        <dbReference type="SAM" id="MobiDB-lite"/>
    </source>
</evidence>
<gene>
    <name evidence="4" type="ORF">C7Y71_002735</name>
</gene>
<evidence type="ECO:0000256" key="2">
    <source>
        <dbReference type="SAM" id="Phobius"/>
    </source>
</evidence>
<name>A0A5P8E4T7_9BACT</name>
<dbReference type="SUPFAM" id="SSF110997">
    <property type="entry name" value="Sporulation related repeat"/>
    <property type="match status" value="1"/>
</dbReference>
<dbReference type="PROSITE" id="PS51724">
    <property type="entry name" value="SPOR"/>
    <property type="match status" value="1"/>
</dbReference>
<evidence type="ECO:0000313" key="5">
    <source>
        <dbReference type="Proteomes" id="UP000249375"/>
    </source>
</evidence>
<dbReference type="KEGG" id="alq:C7Y71_002735"/>
<dbReference type="Gene3D" id="3.30.70.1070">
    <property type="entry name" value="Sporulation related repeat"/>
    <property type="match status" value="1"/>
</dbReference>
<feature type="transmembrane region" description="Helical" evidence="2">
    <location>
        <begin position="161"/>
        <end position="180"/>
    </location>
</feature>
<evidence type="ECO:0000313" key="4">
    <source>
        <dbReference type="EMBL" id="QFQ12023.1"/>
    </source>
</evidence>
<dbReference type="AlphaFoldDB" id="A0A5P8E4T7"/>
<dbReference type="Proteomes" id="UP000249375">
    <property type="component" value="Chromosome"/>
</dbReference>
<keyword evidence="2" id="KW-0472">Membrane</keyword>
<sequence>MNEISRHLVKLLLDHNCVIIPDLGGFIAQYIPAEYREDDYTYQPPQRIVSFNQELTLNDGLLIQSLMQTYDTTFPETLKMLEDAVIDMKEELYEKGELDLVGVGVLRLNLEGNYEFEPHQHGIVSPETYGLTHVSMKAFAEGAVSYNRQSDKYTFSISKKVVNYAAAAVVSAFFFLGWAVPMQKGDVNVGHQQAQVLGSGFNWGNTDDHTRTAKVNVKVPEKAKKSAQVAASAPVSSPVPASAAPKPAVTAQDTPTAQEANAEKGGFTIVVSCGLPQKYADLLISNLQKDGLNEAKTEAEGKYMNVVYGNYASRAEAEAFLKQVAGNKRFKHAQVKEQ</sequence>
<dbReference type="RefSeq" id="WP_111899349.1">
    <property type="nucleotide sequence ID" value="NZ_CP033459.1"/>
</dbReference>
<keyword evidence="5" id="KW-1185">Reference proteome</keyword>
<accession>A0A5P8E4T7</accession>
<dbReference type="InterPro" id="IPR036680">
    <property type="entry name" value="SPOR-like_sf"/>
</dbReference>
<dbReference type="Pfam" id="PF18174">
    <property type="entry name" value="HU-CCDC81_bac_1"/>
    <property type="match status" value="1"/>
</dbReference>
<feature type="domain" description="SPOR" evidence="3">
    <location>
        <begin position="261"/>
        <end position="337"/>
    </location>
</feature>
<dbReference type="Pfam" id="PF18175">
    <property type="entry name" value="HU-CCDC81_bac_2"/>
    <property type="match status" value="1"/>
</dbReference>
<dbReference type="GO" id="GO:0042834">
    <property type="term" value="F:peptidoglycan binding"/>
    <property type="evidence" value="ECO:0007669"/>
    <property type="project" value="InterPro"/>
</dbReference>
<dbReference type="EMBL" id="CP033459">
    <property type="protein sequence ID" value="QFQ12023.1"/>
    <property type="molecule type" value="Genomic_DNA"/>
</dbReference>
<dbReference type="OrthoDB" id="653949at2"/>
<organism evidence="4 5">
    <name type="scientific">Pseudoprevotella muciniphila</name>
    <dbReference type="NCBI Taxonomy" id="2133944"/>
    <lineage>
        <taxon>Bacteria</taxon>
        <taxon>Pseudomonadati</taxon>
        <taxon>Bacteroidota</taxon>
        <taxon>Bacteroidia</taxon>
        <taxon>Bacteroidales</taxon>
        <taxon>Prevotellaceae</taxon>
        <taxon>Pseudoprevotella</taxon>
    </lineage>
</organism>
<proteinExistence type="predicted"/>
<keyword evidence="2" id="KW-0812">Transmembrane</keyword>
<feature type="region of interest" description="Disordered" evidence="1">
    <location>
        <begin position="228"/>
        <end position="258"/>
    </location>
</feature>
<dbReference type="InterPro" id="IPR040495">
    <property type="entry name" value="HU-CCDC81_bac_1"/>
</dbReference>
<dbReference type="InterPro" id="IPR041268">
    <property type="entry name" value="HU-CCDC81_bac_2"/>
</dbReference>
<reference evidence="4 5" key="1">
    <citation type="submission" date="2018-11" db="EMBL/GenBank/DDBJ databases">
        <authorList>
            <person name="Na S.W."/>
            <person name="Baik M."/>
        </authorList>
    </citation>
    <scope>NUCLEOTIDE SEQUENCE [LARGE SCALE GENOMIC DNA]</scope>
    <source>
        <strain evidence="4 5">E39</strain>
    </source>
</reference>
<dbReference type="Pfam" id="PF05036">
    <property type="entry name" value="SPOR"/>
    <property type="match status" value="1"/>
</dbReference>